<sequence>MKNFVVLSYGRRNEYQRAVFAVLSFWAWYGGDKAEVQTIIYTDNPDYFRPYLAGLPVQYELLTPGRLTHMRGAAQYLHRVKAVILEHVFAVFPAHDVLYADTDTFFTTDPAGLLARLAPGTSFMHQPEYRLQDAVRVFAAFGQQQYPERFLELLESAVFEVAGQPARFYSRQVAWNSGVLALSHQQASLPPDIRQVMDTFFEHTAWFVSEQLAFSLVLQHQTQLLSARPVVCHYWGRRQKRLMDEQLSILLRENFTQSLLAERLQCVQHLTLQWQRQVEVDRLREGSLYAFANRQPRAGIKYALKSLFKAPFSRYFVRRLLAMGRRTFYKTA</sequence>
<reference evidence="1 2" key="1">
    <citation type="submission" date="2020-08" db="EMBL/GenBank/DDBJ databases">
        <title>Genomic Encyclopedia of Type Strains, Phase IV (KMG-IV): sequencing the most valuable type-strain genomes for metagenomic binning, comparative biology and taxonomic classification.</title>
        <authorList>
            <person name="Goeker M."/>
        </authorList>
    </citation>
    <scope>NUCLEOTIDE SEQUENCE [LARGE SCALE GENOMIC DNA]</scope>
    <source>
        <strain evidence="1 2">DSM 26718</strain>
    </source>
</reference>
<evidence type="ECO:0000313" key="2">
    <source>
        <dbReference type="Proteomes" id="UP000532746"/>
    </source>
</evidence>
<name>A0A7W9SZS9_9BACT</name>
<dbReference type="Proteomes" id="UP000532746">
    <property type="component" value="Unassembled WGS sequence"/>
</dbReference>
<evidence type="ECO:0008006" key="3">
    <source>
        <dbReference type="Google" id="ProtNLM"/>
    </source>
</evidence>
<organism evidence="1 2">
    <name type="scientific">Hymenobacter luteus</name>
    <dbReference type="NCBI Taxonomy" id="1411122"/>
    <lineage>
        <taxon>Bacteria</taxon>
        <taxon>Pseudomonadati</taxon>
        <taxon>Bacteroidota</taxon>
        <taxon>Cytophagia</taxon>
        <taxon>Cytophagales</taxon>
        <taxon>Hymenobacteraceae</taxon>
        <taxon>Hymenobacter</taxon>
    </lineage>
</organism>
<accession>A0A7W9SZS9</accession>
<protein>
    <recommendedName>
        <fullName evidence="3">Nucleotide-diphospho-sugar transferase domain-containing protein</fullName>
    </recommendedName>
</protein>
<evidence type="ECO:0000313" key="1">
    <source>
        <dbReference type="EMBL" id="MBB6058781.1"/>
    </source>
</evidence>
<proteinExistence type="predicted"/>
<keyword evidence="2" id="KW-1185">Reference proteome</keyword>
<dbReference type="AlphaFoldDB" id="A0A7W9SZS9"/>
<dbReference type="EMBL" id="JACHGG010000002">
    <property type="protein sequence ID" value="MBB6058781.1"/>
    <property type="molecule type" value="Genomic_DNA"/>
</dbReference>
<dbReference type="RefSeq" id="WP_183403044.1">
    <property type="nucleotide sequence ID" value="NZ_JACHGG010000002.1"/>
</dbReference>
<comment type="caution">
    <text evidence="1">The sequence shown here is derived from an EMBL/GenBank/DDBJ whole genome shotgun (WGS) entry which is preliminary data.</text>
</comment>
<gene>
    <name evidence="1" type="ORF">HNQ93_001627</name>
</gene>